<feature type="transmembrane region" description="Helical" evidence="7">
    <location>
        <begin position="94"/>
        <end position="121"/>
    </location>
</feature>
<feature type="transmembrane region" description="Helical" evidence="7">
    <location>
        <begin position="39"/>
        <end position="57"/>
    </location>
</feature>
<accession>A0ABV5KNA8</accession>
<reference evidence="9 10" key="1">
    <citation type="submission" date="2024-09" db="EMBL/GenBank/DDBJ databases">
        <authorList>
            <person name="Sun Q."/>
            <person name="Mori K."/>
        </authorList>
    </citation>
    <scope>NUCLEOTIDE SEQUENCE [LARGE SCALE GENOMIC DNA]</scope>
    <source>
        <strain evidence="9 10">TISTR 2452</strain>
    </source>
</reference>
<feature type="domain" description="Major facilitator superfamily (MFS) profile" evidence="8">
    <location>
        <begin position="4"/>
        <end position="389"/>
    </location>
</feature>
<keyword evidence="4 7" id="KW-0812">Transmembrane</keyword>
<feature type="transmembrane region" description="Helical" evidence="7">
    <location>
        <begin position="208"/>
        <end position="227"/>
    </location>
</feature>
<comment type="subcellular location">
    <subcellularLocation>
        <location evidence="1">Cell membrane</location>
        <topology evidence="1">Multi-pass membrane protein</topology>
    </subcellularLocation>
</comment>
<keyword evidence="5 7" id="KW-1133">Transmembrane helix</keyword>
<dbReference type="Proteomes" id="UP001589747">
    <property type="component" value="Unassembled WGS sequence"/>
</dbReference>
<evidence type="ECO:0000259" key="8">
    <source>
        <dbReference type="PROSITE" id="PS50850"/>
    </source>
</evidence>
<evidence type="ECO:0000256" key="7">
    <source>
        <dbReference type="SAM" id="Phobius"/>
    </source>
</evidence>
<feature type="transmembrane region" description="Helical" evidence="7">
    <location>
        <begin position="157"/>
        <end position="174"/>
    </location>
</feature>
<dbReference type="SUPFAM" id="SSF103473">
    <property type="entry name" value="MFS general substrate transporter"/>
    <property type="match status" value="1"/>
</dbReference>
<proteinExistence type="inferred from homology"/>
<evidence type="ECO:0000256" key="2">
    <source>
        <dbReference type="ARBA" id="ARBA00008335"/>
    </source>
</evidence>
<feature type="transmembrane region" description="Helical" evidence="7">
    <location>
        <begin position="133"/>
        <end position="151"/>
    </location>
</feature>
<dbReference type="PANTHER" id="PTHR23514:SF3">
    <property type="entry name" value="BYPASS OF STOP CODON PROTEIN 6"/>
    <property type="match status" value="1"/>
</dbReference>
<feature type="transmembrane region" description="Helical" evidence="7">
    <location>
        <begin position="69"/>
        <end position="88"/>
    </location>
</feature>
<dbReference type="InterPro" id="IPR011701">
    <property type="entry name" value="MFS"/>
</dbReference>
<evidence type="ECO:0000256" key="3">
    <source>
        <dbReference type="ARBA" id="ARBA00022448"/>
    </source>
</evidence>
<comment type="similarity">
    <text evidence="2">Belongs to the major facilitator superfamily.</text>
</comment>
<feature type="transmembrane region" description="Helical" evidence="7">
    <location>
        <begin position="335"/>
        <end position="353"/>
    </location>
</feature>
<name>A0ABV5KNA8_9BACL</name>
<keyword evidence="3" id="KW-0813">Transport</keyword>
<keyword evidence="10" id="KW-1185">Reference proteome</keyword>
<evidence type="ECO:0000313" key="9">
    <source>
        <dbReference type="EMBL" id="MFB9326705.1"/>
    </source>
</evidence>
<dbReference type="InterPro" id="IPR036259">
    <property type="entry name" value="MFS_trans_sf"/>
</dbReference>
<dbReference type="InterPro" id="IPR020846">
    <property type="entry name" value="MFS_dom"/>
</dbReference>
<gene>
    <name evidence="9" type="ORF">ACFFSY_12340</name>
</gene>
<sequence>MKKLIVLGCLSYFLIGLAHVVLGSVLPVALDHYDQAYSAGGMLIFTQFAGFLVGVLLSPALSRRIGKKGSLLLAIGLLFAAETLYLFLPPWGWMYAIAVCAGFGFGMIEAVIGTIIISAVTHQTAVAMSRLEVFFGVGALLMPLAASGLIAAGQWRYSFLLIALFALVTFALWARGSFGALDEALGRPEAASNAGGGKRTSSLYAGRSLGILVLFILFFFLYVGMEMSLANFMPVILIEKLGMNESSAALSVACFWIAMSIGRLFAGHVAERFHYRNYVLFSSIAALLFLILFPGANAVWSSFALILLLGFALSGLFSIALVFSSKLLPGTEESTPSLMIASGGVGGALLPLLTGWLLDEVGPSASAWLFAALAALLVVISLIAYGLQRQAAAVETPSYR</sequence>
<feature type="transmembrane region" description="Helical" evidence="7">
    <location>
        <begin position="302"/>
        <end position="323"/>
    </location>
</feature>
<organism evidence="9 10">
    <name type="scientific">Paenibacillus aurantiacus</name>
    <dbReference type="NCBI Taxonomy" id="1936118"/>
    <lineage>
        <taxon>Bacteria</taxon>
        <taxon>Bacillati</taxon>
        <taxon>Bacillota</taxon>
        <taxon>Bacilli</taxon>
        <taxon>Bacillales</taxon>
        <taxon>Paenibacillaceae</taxon>
        <taxon>Paenibacillus</taxon>
    </lineage>
</organism>
<evidence type="ECO:0000256" key="4">
    <source>
        <dbReference type="ARBA" id="ARBA00022692"/>
    </source>
</evidence>
<dbReference type="PANTHER" id="PTHR23514">
    <property type="entry name" value="BYPASS OF STOP CODON PROTEIN 6"/>
    <property type="match status" value="1"/>
</dbReference>
<dbReference type="RefSeq" id="WP_377494255.1">
    <property type="nucleotide sequence ID" value="NZ_JBHMDO010000022.1"/>
</dbReference>
<evidence type="ECO:0000256" key="1">
    <source>
        <dbReference type="ARBA" id="ARBA00004651"/>
    </source>
</evidence>
<dbReference type="Pfam" id="PF07690">
    <property type="entry name" value="MFS_1"/>
    <property type="match status" value="1"/>
</dbReference>
<evidence type="ECO:0000313" key="10">
    <source>
        <dbReference type="Proteomes" id="UP001589747"/>
    </source>
</evidence>
<evidence type="ECO:0000256" key="6">
    <source>
        <dbReference type="ARBA" id="ARBA00023136"/>
    </source>
</evidence>
<evidence type="ECO:0000256" key="5">
    <source>
        <dbReference type="ARBA" id="ARBA00022989"/>
    </source>
</evidence>
<dbReference type="EMBL" id="JBHMDO010000022">
    <property type="protein sequence ID" value="MFB9326705.1"/>
    <property type="molecule type" value="Genomic_DNA"/>
</dbReference>
<dbReference type="PROSITE" id="PS50850">
    <property type="entry name" value="MFS"/>
    <property type="match status" value="1"/>
</dbReference>
<feature type="transmembrane region" description="Helical" evidence="7">
    <location>
        <begin position="247"/>
        <end position="266"/>
    </location>
</feature>
<keyword evidence="6 7" id="KW-0472">Membrane</keyword>
<protein>
    <submittedName>
        <fullName evidence="9">Sugar MFS transporter</fullName>
    </submittedName>
</protein>
<comment type="caution">
    <text evidence="9">The sequence shown here is derived from an EMBL/GenBank/DDBJ whole genome shotgun (WGS) entry which is preliminary data.</text>
</comment>
<dbReference type="Gene3D" id="1.20.1250.20">
    <property type="entry name" value="MFS general substrate transporter like domains"/>
    <property type="match status" value="2"/>
</dbReference>
<feature type="transmembrane region" description="Helical" evidence="7">
    <location>
        <begin position="365"/>
        <end position="387"/>
    </location>
</feature>
<dbReference type="InterPro" id="IPR051788">
    <property type="entry name" value="MFS_Transporter"/>
</dbReference>
<feature type="transmembrane region" description="Helical" evidence="7">
    <location>
        <begin position="278"/>
        <end position="296"/>
    </location>
</feature>